<reference evidence="2 3" key="1">
    <citation type="journal article" date="2023" name="Plants (Basel)">
        <title>Bridging the Gap: Combining Genomics and Transcriptomics Approaches to Understand Stylosanthes scabra, an Orphan Legume from the Brazilian Caatinga.</title>
        <authorList>
            <person name="Ferreira-Neto J.R.C."/>
            <person name="da Silva M.D."/>
            <person name="Binneck E."/>
            <person name="de Melo N.F."/>
            <person name="da Silva R.H."/>
            <person name="de Melo A.L.T.M."/>
            <person name="Pandolfi V."/>
            <person name="Bustamante F.O."/>
            <person name="Brasileiro-Vidal A.C."/>
            <person name="Benko-Iseppon A.M."/>
        </authorList>
    </citation>
    <scope>NUCLEOTIDE SEQUENCE [LARGE SCALE GENOMIC DNA]</scope>
    <source>
        <tissue evidence="2">Leaves</tissue>
    </source>
</reference>
<keyword evidence="3" id="KW-1185">Reference proteome</keyword>
<feature type="compositionally biased region" description="Low complexity" evidence="1">
    <location>
        <begin position="162"/>
        <end position="171"/>
    </location>
</feature>
<gene>
    <name evidence="2" type="ORF">PIB30_007629</name>
</gene>
<feature type="region of interest" description="Disordered" evidence="1">
    <location>
        <begin position="1"/>
        <end position="21"/>
    </location>
</feature>
<evidence type="ECO:0000313" key="2">
    <source>
        <dbReference type="EMBL" id="MED6167957.1"/>
    </source>
</evidence>
<comment type="caution">
    <text evidence="2">The sequence shown here is derived from an EMBL/GenBank/DDBJ whole genome shotgun (WGS) entry which is preliminary data.</text>
</comment>
<organism evidence="2 3">
    <name type="scientific">Stylosanthes scabra</name>
    <dbReference type="NCBI Taxonomy" id="79078"/>
    <lineage>
        <taxon>Eukaryota</taxon>
        <taxon>Viridiplantae</taxon>
        <taxon>Streptophyta</taxon>
        <taxon>Embryophyta</taxon>
        <taxon>Tracheophyta</taxon>
        <taxon>Spermatophyta</taxon>
        <taxon>Magnoliopsida</taxon>
        <taxon>eudicotyledons</taxon>
        <taxon>Gunneridae</taxon>
        <taxon>Pentapetalae</taxon>
        <taxon>rosids</taxon>
        <taxon>fabids</taxon>
        <taxon>Fabales</taxon>
        <taxon>Fabaceae</taxon>
        <taxon>Papilionoideae</taxon>
        <taxon>50 kb inversion clade</taxon>
        <taxon>dalbergioids sensu lato</taxon>
        <taxon>Dalbergieae</taxon>
        <taxon>Pterocarpus clade</taxon>
        <taxon>Stylosanthes</taxon>
    </lineage>
</organism>
<proteinExistence type="predicted"/>
<evidence type="ECO:0000313" key="3">
    <source>
        <dbReference type="Proteomes" id="UP001341840"/>
    </source>
</evidence>
<accession>A0ABU6V3G3</accession>
<evidence type="ECO:0000256" key="1">
    <source>
        <dbReference type="SAM" id="MobiDB-lite"/>
    </source>
</evidence>
<feature type="region of interest" description="Disordered" evidence="1">
    <location>
        <begin position="151"/>
        <end position="171"/>
    </location>
</feature>
<dbReference type="EMBL" id="JASCZI010151051">
    <property type="protein sequence ID" value="MED6167957.1"/>
    <property type="molecule type" value="Genomic_DNA"/>
</dbReference>
<name>A0ABU6V3G3_9FABA</name>
<dbReference type="Proteomes" id="UP001341840">
    <property type="component" value="Unassembled WGS sequence"/>
</dbReference>
<protein>
    <submittedName>
        <fullName evidence="2">Uncharacterized protein</fullName>
    </submittedName>
</protein>
<sequence>MSSSWSSVASRSSWSSSRSSYTDTNNNHAYYSLNYYNHAKIPNLYVLRNPQSTNSPSRLTSNNSSRRVVSRLERLSAAARLSSFPSNRAVRNSPPAFAFAGNNPNRGFTPHPVVRRFPLPTTTSDAVTSSAMESRSAVLRLEEMAAGLSCSDERGSCRSESSHNSSVVSESSSFASNGRADRCYNPSYEDFFGINDQLEALKDMFNIKLKE</sequence>
<feature type="compositionally biased region" description="Low complexity" evidence="1">
    <location>
        <begin position="1"/>
        <end position="20"/>
    </location>
</feature>
<feature type="compositionally biased region" description="Basic and acidic residues" evidence="1">
    <location>
        <begin position="151"/>
        <end position="161"/>
    </location>
</feature>